<keyword evidence="2" id="KW-1185">Reference proteome</keyword>
<name>A0ABY4F385_9BACI</name>
<dbReference type="Proteomes" id="UP000831782">
    <property type="component" value="Chromosome"/>
</dbReference>
<evidence type="ECO:0000313" key="2">
    <source>
        <dbReference type="Proteomes" id="UP000831782"/>
    </source>
</evidence>
<dbReference type="EMBL" id="CP095072">
    <property type="protein sequence ID" value="UOQ50339.1"/>
    <property type="molecule type" value="Genomic_DNA"/>
</dbReference>
<protein>
    <submittedName>
        <fullName evidence="1">Uncharacterized protein</fullName>
    </submittedName>
</protein>
<organism evidence="1 2">
    <name type="scientific">Gracilibacillus caseinilyticus</name>
    <dbReference type="NCBI Taxonomy" id="2932256"/>
    <lineage>
        <taxon>Bacteria</taxon>
        <taxon>Bacillati</taxon>
        <taxon>Bacillota</taxon>
        <taxon>Bacilli</taxon>
        <taxon>Bacillales</taxon>
        <taxon>Bacillaceae</taxon>
        <taxon>Gracilibacillus</taxon>
    </lineage>
</organism>
<dbReference type="RefSeq" id="WP_244723904.1">
    <property type="nucleotide sequence ID" value="NZ_CP095072.1"/>
</dbReference>
<evidence type="ECO:0000313" key="1">
    <source>
        <dbReference type="EMBL" id="UOQ50339.1"/>
    </source>
</evidence>
<gene>
    <name evidence="1" type="ORF">MUN88_09905</name>
</gene>
<accession>A0ABY4F385</accession>
<proteinExistence type="predicted"/>
<reference evidence="1 2" key="1">
    <citation type="submission" date="2022-04" db="EMBL/GenBank/DDBJ databases">
        <title>Gracilibacillus sp. isolated from saltern.</title>
        <authorList>
            <person name="Won M."/>
            <person name="Lee C.-M."/>
            <person name="Woen H.-Y."/>
            <person name="Kwon S.-W."/>
        </authorList>
    </citation>
    <scope>NUCLEOTIDE SEQUENCE [LARGE SCALE GENOMIC DNA]</scope>
    <source>
        <strain evidence="1 2">SSWR10-1</strain>
    </source>
</reference>
<sequence>MTVSPAFANANAGLESTNFQSVNVSTDYSEQDVKDVETIQKYLEVSSDVDTFLIRKLPKKLV</sequence>